<keyword evidence="12" id="KW-0472">Membrane</keyword>
<dbReference type="Gene3D" id="3.30.1390.30">
    <property type="entry name" value="Penicillin-binding protein 2a, domain 3"/>
    <property type="match status" value="1"/>
</dbReference>
<dbReference type="InterPro" id="IPR050515">
    <property type="entry name" value="Beta-lactam/transpept"/>
</dbReference>
<feature type="domain" description="Penicillin-binding protein transpeptidase" evidence="15">
    <location>
        <begin position="253"/>
        <end position="576"/>
    </location>
</feature>
<dbReference type="InterPro" id="IPR017790">
    <property type="entry name" value="Penicillin-binding_protein_2"/>
</dbReference>
<dbReference type="GO" id="GO:0071555">
    <property type="term" value="P:cell wall organization"/>
    <property type="evidence" value="ECO:0007669"/>
    <property type="project" value="UniProtKB-KW"/>
</dbReference>
<keyword evidence="11" id="KW-1133">Transmembrane helix</keyword>
<dbReference type="InterPro" id="IPR036138">
    <property type="entry name" value="PBP_dimer_sf"/>
</dbReference>
<evidence type="ECO:0000256" key="6">
    <source>
        <dbReference type="ARBA" id="ARBA00022670"/>
    </source>
</evidence>
<name>B0VJH5_CLOAI</name>
<evidence type="ECO:0000256" key="4">
    <source>
        <dbReference type="ARBA" id="ARBA00022519"/>
    </source>
</evidence>
<keyword evidence="8" id="KW-0378">Hydrolase</keyword>
<evidence type="ECO:0000259" key="16">
    <source>
        <dbReference type="Pfam" id="PF03717"/>
    </source>
</evidence>
<dbReference type="GO" id="GO:0008658">
    <property type="term" value="F:penicillin binding"/>
    <property type="evidence" value="ECO:0007669"/>
    <property type="project" value="InterPro"/>
</dbReference>
<evidence type="ECO:0000256" key="8">
    <source>
        <dbReference type="ARBA" id="ARBA00022801"/>
    </source>
</evidence>
<evidence type="ECO:0000256" key="2">
    <source>
        <dbReference type="ARBA" id="ARBA00004236"/>
    </source>
</evidence>
<feature type="region of interest" description="Disordered" evidence="14">
    <location>
        <begin position="597"/>
        <end position="635"/>
    </location>
</feature>
<feature type="compositionally biased region" description="Polar residues" evidence="14">
    <location>
        <begin position="621"/>
        <end position="635"/>
    </location>
</feature>
<dbReference type="STRING" id="459349.CLOAM1803"/>
<dbReference type="Pfam" id="PF00905">
    <property type="entry name" value="Transpeptidase"/>
    <property type="match status" value="1"/>
</dbReference>
<dbReference type="Gene3D" id="3.90.1310.10">
    <property type="entry name" value="Penicillin-binding protein 2a (Domain 2)"/>
    <property type="match status" value="1"/>
</dbReference>
<evidence type="ECO:0000256" key="12">
    <source>
        <dbReference type="ARBA" id="ARBA00023136"/>
    </source>
</evidence>
<protein>
    <submittedName>
        <fullName evidence="17">Penicillin-binding protein 2 (PBP-2)</fullName>
    </submittedName>
</protein>
<keyword evidence="9" id="KW-0133">Cell shape</keyword>
<dbReference type="Pfam" id="PF03717">
    <property type="entry name" value="PBP_dimer"/>
    <property type="match status" value="1"/>
</dbReference>
<evidence type="ECO:0000256" key="7">
    <source>
        <dbReference type="ARBA" id="ARBA00022692"/>
    </source>
</evidence>
<dbReference type="GO" id="GO:0071972">
    <property type="term" value="F:peptidoglycan L,D-transpeptidase activity"/>
    <property type="evidence" value="ECO:0007669"/>
    <property type="project" value="TreeGrafter"/>
</dbReference>
<organism evidence="17 18">
    <name type="scientific">Cloacimonas acidaminovorans (strain Evry)</name>
    <dbReference type="NCBI Taxonomy" id="459349"/>
    <lineage>
        <taxon>Bacteria</taxon>
        <taxon>Pseudomonadati</taxon>
        <taxon>Candidatus Cloacimonadota</taxon>
        <taxon>Candidatus Cloacimonadia</taxon>
        <taxon>Candidatus Cloacimonadales</taxon>
        <taxon>Candidatus Cloacimonadaceae</taxon>
        <taxon>Candidatus Cloacimonas</taxon>
    </lineage>
</organism>
<keyword evidence="10" id="KW-0573">Peptidoglycan synthesis</keyword>
<feature type="domain" description="Penicillin-binding protein dimerisation" evidence="16">
    <location>
        <begin position="50"/>
        <end position="213"/>
    </location>
</feature>
<dbReference type="GO" id="GO:0005886">
    <property type="term" value="C:plasma membrane"/>
    <property type="evidence" value="ECO:0007669"/>
    <property type="project" value="UniProtKB-SubCell"/>
</dbReference>
<dbReference type="SUPFAM" id="SSF56601">
    <property type="entry name" value="beta-lactamase/transpeptidase-like"/>
    <property type="match status" value="1"/>
</dbReference>
<evidence type="ECO:0000259" key="15">
    <source>
        <dbReference type="Pfam" id="PF00905"/>
    </source>
</evidence>
<dbReference type="KEGG" id="caci:CLOAM1803"/>
<dbReference type="eggNOG" id="COG0768">
    <property type="taxonomic scope" value="Bacteria"/>
</dbReference>
<dbReference type="GO" id="GO:0009252">
    <property type="term" value="P:peptidoglycan biosynthetic process"/>
    <property type="evidence" value="ECO:0007669"/>
    <property type="project" value="UniProtKB-KW"/>
</dbReference>
<dbReference type="NCBIfam" id="TIGR03423">
    <property type="entry name" value="pbp2_mrdA"/>
    <property type="match status" value="1"/>
</dbReference>
<evidence type="ECO:0000313" key="18">
    <source>
        <dbReference type="Proteomes" id="UP000002019"/>
    </source>
</evidence>
<dbReference type="GO" id="GO:0009002">
    <property type="term" value="F:serine-type D-Ala-D-Ala carboxypeptidase activity"/>
    <property type="evidence" value="ECO:0007669"/>
    <property type="project" value="InterPro"/>
</dbReference>
<evidence type="ECO:0000313" key="17">
    <source>
        <dbReference type="EMBL" id="CAO81635.1"/>
    </source>
</evidence>
<dbReference type="InterPro" id="IPR005311">
    <property type="entry name" value="PBP_dimer"/>
</dbReference>
<dbReference type="GO" id="GO:0006508">
    <property type="term" value="P:proteolysis"/>
    <property type="evidence" value="ECO:0007669"/>
    <property type="project" value="UniProtKB-KW"/>
</dbReference>
<evidence type="ECO:0000256" key="3">
    <source>
        <dbReference type="ARBA" id="ARBA00022475"/>
    </source>
</evidence>
<proteinExistence type="predicted"/>
<keyword evidence="18" id="KW-1185">Reference proteome</keyword>
<dbReference type="AlphaFoldDB" id="B0VJH5"/>
<keyword evidence="5" id="KW-0121">Carboxypeptidase</keyword>
<evidence type="ECO:0000256" key="5">
    <source>
        <dbReference type="ARBA" id="ARBA00022645"/>
    </source>
</evidence>
<evidence type="ECO:0000256" key="1">
    <source>
        <dbReference type="ARBA" id="ARBA00004167"/>
    </source>
</evidence>
<dbReference type="PANTHER" id="PTHR30627">
    <property type="entry name" value="PEPTIDOGLYCAN D,D-TRANSPEPTIDASE"/>
    <property type="match status" value="1"/>
</dbReference>
<dbReference type="Gene3D" id="3.40.710.10">
    <property type="entry name" value="DD-peptidase/beta-lactamase superfamily"/>
    <property type="match status" value="1"/>
</dbReference>
<dbReference type="InterPro" id="IPR001460">
    <property type="entry name" value="PCN-bd_Tpept"/>
</dbReference>
<dbReference type="HOGENOM" id="CLU_009289_1_2_0"/>
<accession>B0VJH5</accession>
<dbReference type="EMBL" id="CU466930">
    <property type="protein sequence ID" value="CAO81635.1"/>
    <property type="molecule type" value="Genomic_DNA"/>
</dbReference>
<dbReference type="PANTHER" id="PTHR30627:SF2">
    <property type="entry name" value="PEPTIDOGLYCAN D,D-TRANSPEPTIDASE MRDA"/>
    <property type="match status" value="1"/>
</dbReference>
<keyword evidence="13" id="KW-0961">Cell wall biogenesis/degradation</keyword>
<keyword evidence="3" id="KW-1003">Cell membrane</keyword>
<feature type="compositionally biased region" description="Acidic residues" evidence="14">
    <location>
        <begin position="601"/>
        <end position="611"/>
    </location>
</feature>
<sequence length="635" mass="71537">MIKNQTTVTFSLVLAILFLLLAISLFRLQVVEGAKYQRIAESNFVRIRRITATRGEIYDHKYRPIVQNVPSQNLYLTSGKIKNLPDLSKFLERNFGISESELKDLIFKQRFKTYEEILLADNIPYETVLTLSEELNYYPELSFRIGSTRNYLYPNHFTGYVGRINEQEYELYQKEDYSLNSYIGKTGLERYYEVLLRGKDGREIVQVDAQGHSLQLFEEGGYIEPLNGLSLVLTIDNDLQEFVAGIFPEGMKGAIVVSDIRSGGILAYVSKPDYDPNLFMQKISPETWEYLNRAEKPMMDRIIYGTYPPGSVFKPVTAGIGLDRGLVTPETRLAFCAGGLKVGNRFFRCWYSSGHGSTSIVDALRVSCDTYFYDLSLKINLDDFYNYVRDSHLYGRTGIDLPNERQGFFPNTEWYRKTFGKQEGIIGHKVNLAIGQGEVLTTPLQINAFYGAIANNGLWVQPHLLKQTVGRGRLTREQVMPLTKKKLPMKPETLKTIQQGLWSVVNAPGGTGANARINGATIYGKTGSAENVMGRKTHAWFCGYLVTNKPEIVVTVFLENAGGGGAMAAPLTAKIFNYYMGNLEIIKQVAPLPPQFRTAEGIEEEEQEQGIEDSGFLTPETEPSVSQPQEESNVH</sequence>
<dbReference type="Proteomes" id="UP000002019">
    <property type="component" value="Chromosome"/>
</dbReference>
<dbReference type="RefSeq" id="WP_015425493.1">
    <property type="nucleotide sequence ID" value="NC_020449.1"/>
</dbReference>
<evidence type="ECO:0000256" key="11">
    <source>
        <dbReference type="ARBA" id="ARBA00022989"/>
    </source>
</evidence>
<evidence type="ECO:0000256" key="10">
    <source>
        <dbReference type="ARBA" id="ARBA00022984"/>
    </source>
</evidence>
<keyword evidence="4" id="KW-0997">Cell inner membrane</keyword>
<comment type="subcellular location">
    <subcellularLocation>
        <location evidence="2">Cell membrane</location>
    </subcellularLocation>
    <subcellularLocation>
        <location evidence="1">Membrane</location>
        <topology evidence="1">Single-pass membrane protein</topology>
    </subcellularLocation>
</comment>
<keyword evidence="6" id="KW-0645">Protease</keyword>
<dbReference type="OrthoDB" id="9766847at2"/>
<evidence type="ECO:0000256" key="14">
    <source>
        <dbReference type="SAM" id="MobiDB-lite"/>
    </source>
</evidence>
<dbReference type="GO" id="GO:0008360">
    <property type="term" value="P:regulation of cell shape"/>
    <property type="evidence" value="ECO:0007669"/>
    <property type="project" value="UniProtKB-KW"/>
</dbReference>
<reference evidence="17 18" key="1">
    <citation type="journal article" date="2008" name="J. Bacteriol.">
        <title>'Candidatus Cloacamonas acidaminovorans': genome sequence reconstruction provides a first glimpse of a new bacterial division.</title>
        <authorList>
            <person name="Pelletier E."/>
            <person name="Kreimeyer A."/>
            <person name="Bocs S."/>
            <person name="Rouy Z."/>
            <person name="Gyapay G."/>
            <person name="Chouari R."/>
            <person name="Riviere D."/>
            <person name="Ganesan A."/>
            <person name="Daegelen P."/>
            <person name="Sghir A."/>
            <person name="Cohen G.N."/>
            <person name="Medigue C."/>
            <person name="Weissenbach J."/>
            <person name="Le Paslier D."/>
        </authorList>
    </citation>
    <scope>NUCLEOTIDE SEQUENCE [LARGE SCALE GENOMIC DNA]</scope>
    <source>
        <strain evidence="18">Evry</strain>
    </source>
</reference>
<dbReference type="InterPro" id="IPR012338">
    <property type="entry name" value="Beta-lactam/transpept-like"/>
</dbReference>
<keyword evidence="7" id="KW-0812">Transmembrane</keyword>
<dbReference type="SUPFAM" id="SSF56519">
    <property type="entry name" value="Penicillin binding protein dimerisation domain"/>
    <property type="match status" value="1"/>
</dbReference>
<evidence type="ECO:0000256" key="13">
    <source>
        <dbReference type="ARBA" id="ARBA00023316"/>
    </source>
</evidence>
<evidence type="ECO:0000256" key="9">
    <source>
        <dbReference type="ARBA" id="ARBA00022960"/>
    </source>
</evidence>
<gene>
    <name evidence="17" type="primary">mrdA</name>
    <name evidence="17" type="ordered locus">CLOAM1803</name>
</gene>